<name>A0A9D2U7D4_9BURK</name>
<dbReference type="CDD" id="cd18093">
    <property type="entry name" value="SpoU-like_TrmJ"/>
    <property type="match status" value="1"/>
</dbReference>
<keyword evidence="5" id="KW-0819">tRNA processing</keyword>
<accession>A0A9D2U7D4</accession>
<comment type="catalytic activity">
    <reaction evidence="5">
        <text>cytidine(32) in tRNA + S-adenosyl-L-methionine = 2'-O-methylcytidine(32) in tRNA + S-adenosyl-L-homocysteine + H(+)</text>
        <dbReference type="Rhea" id="RHEA:42932"/>
        <dbReference type="Rhea" id="RHEA-COMP:10288"/>
        <dbReference type="Rhea" id="RHEA-COMP:10289"/>
        <dbReference type="ChEBI" id="CHEBI:15378"/>
        <dbReference type="ChEBI" id="CHEBI:57856"/>
        <dbReference type="ChEBI" id="CHEBI:59789"/>
        <dbReference type="ChEBI" id="CHEBI:74495"/>
        <dbReference type="ChEBI" id="CHEBI:82748"/>
        <dbReference type="EC" id="2.1.1.200"/>
    </reaction>
</comment>
<dbReference type="InterPro" id="IPR004384">
    <property type="entry name" value="RNA_MeTrfase_TrmJ/LasT"/>
</dbReference>
<comment type="similarity">
    <text evidence="1">Belongs to the class IV-like SAM-binding methyltransferase superfamily. RNA methyltransferase TrmH family.</text>
</comment>
<evidence type="ECO:0000256" key="2">
    <source>
        <dbReference type="ARBA" id="ARBA00022603"/>
    </source>
</evidence>
<reference evidence="7" key="1">
    <citation type="journal article" date="2021" name="PeerJ">
        <title>Extensive microbial diversity within the chicken gut microbiome revealed by metagenomics and culture.</title>
        <authorList>
            <person name="Gilroy R."/>
            <person name="Ravi A."/>
            <person name="Getino M."/>
            <person name="Pursley I."/>
            <person name="Horton D.L."/>
            <person name="Alikhan N.F."/>
            <person name="Baker D."/>
            <person name="Gharbi K."/>
            <person name="Hall N."/>
            <person name="Watson M."/>
            <person name="Adriaenssens E.M."/>
            <person name="Foster-Nyarko E."/>
            <person name="Jarju S."/>
            <person name="Secka A."/>
            <person name="Antonio M."/>
            <person name="Oren A."/>
            <person name="Chaudhuri R.R."/>
            <person name="La Ragione R."/>
            <person name="Hildebrand F."/>
            <person name="Pallen M.J."/>
        </authorList>
    </citation>
    <scope>NUCLEOTIDE SEQUENCE</scope>
    <source>
        <strain evidence="7">9264</strain>
    </source>
</reference>
<comment type="function">
    <text evidence="5">Catalyzes the formation of 2'O-methylated cytidine (Cm32) or 2'O-methylated uridine (Um32) at position 32 in tRNA.</text>
</comment>
<dbReference type="PIRSF" id="PIRSF004808">
    <property type="entry name" value="LasT"/>
    <property type="match status" value="1"/>
</dbReference>
<dbReference type="EMBL" id="DWUQ01000006">
    <property type="protein sequence ID" value="HJD43455.1"/>
    <property type="molecule type" value="Genomic_DNA"/>
</dbReference>
<dbReference type="InterPro" id="IPR001537">
    <property type="entry name" value="SpoU_MeTrfase"/>
</dbReference>
<dbReference type="InterPro" id="IPR029026">
    <property type="entry name" value="tRNA_m1G_MTases_N"/>
</dbReference>
<dbReference type="Pfam" id="PF00588">
    <property type="entry name" value="SpoU_methylase"/>
    <property type="match status" value="1"/>
</dbReference>
<dbReference type="InterPro" id="IPR029028">
    <property type="entry name" value="Alpha/beta_knot_MTases"/>
</dbReference>
<evidence type="ECO:0000256" key="5">
    <source>
        <dbReference type="RuleBase" id="RU362024"/>
    </source>
</evidence>
<evidence type="ECO:0000256" key="1">
    <source>
        <dbReference type="ARBA" id="ARBA00007228"/>
    </source>
</evidence>
<dbReference type="AlphaFoldDB" id="A0A9D2U7D4"/>
<evidence type="ECO:0000313" key="8">
    <source>
        <dbReference type="Proteomes" id="UP000823889"/>
    </source>
</evidence>
<dbReference type="PANTHER" id="PTHR42786">
    <property type="entry name" value="TRNA/RRNA METHYLTRANSFERASE"/>
    <property type="match status" value="1"/>
</dbReference>
<dbReference type="SUPFAM" id="SSF75217">
    <property type="entry name" value="alpha/beta knot"/>
    <property type="match status" value="1"/>
</dbReference>
<gene>
    <name evidence="5" type="primary">trmJ</name>
    <name evidence="7" type="ORF">H9906_00295</name>
</gene>
<keyword evidence="5" id="KW-0963">Cytoplasm</keyword>
<dbReference type="Proteomes" id="UP000823889">
    <property type="component" value="Unassembled WGS sequence"/>
</dbReference>
<dbReference type="GO" id="GO:0003723">
    <property type="term" value="F:RNA binding"/>
    <property type="evidence" value="ECO:0007669"/>
    <property type="project" value="InterPro"/>
</dbReference>
<sequence>MTSLSSPTSATHAFEHVRFIMVQPSHPGNVGAAARAIKTMGFKELWLVAPKYPDIHQHEDAIALASGATDVLSQVHIVPSFEAALASVSLSFALTARPRHLGPPALDIRESAQLAAHHAYNQAHSVAIVLGTERTGLSNQQLELCQYTCHIPANPEYSSLNVAQALQLAAWELRYALLESNQSHTLPSTQGKADPGAMLAPMSATDAFLAHLEEALIAIEFLDPTHPKKLLTRIRQLFRRSQLSNDEVALLRGVCKAILKSARSPH</sequence>
<dbReference type="PANTHER" id="PTHR42786:SF2">
    <property type="entry name" value="TRNA (CYTIDINE_URIDINE-2'-O-)-METHYLTRANSFERASE TRMJ"/>
    <property type="match status" value="1"/>
</dbReference>
<dbReference type="NCBIfam" id="TIGR00050">
    <property type="entry name" value="rRNA_methyl_1"/>
    <property type="match status" value="1"/>
</dbReference>
<comment type="subcellular location">
    <subcellularLocation>
        <location evidence="5">Cytoplasm</location>
    </subcellularLocation>
</comment>
<dbReference type="Gene3D" id="1.10.8.590">
    <property type="match status" value="1"/>
</dbReference>
<keyword evidence="4 5" id="KW-0949">S-adenosyl-L-methionine</keyword>
<dbReference type="Gene3D" id="3.40.1280.10">
    <property type="match status" value="1"/>
</dbReference>
<feature type="domain" description="tRNA/rRNA methyltransferase SpoU type" evidence="6">
    <location>
        <begin position="17"/>
        <end position="170"/>
    </location>
</feature>
<dbReference type="EC" id="2.1.1.200" evidence="5"/>
<dbReference type="GO" id="GO:0005829">
    <property type="term" value="C:cytosol"/>
    <property type="evidence" value="ECO:0007669"/>
    <property type="project" value="TreeGrafter"/>
</dbReference>
<organism evidence="7 8">
    <name type="scientific">Candidatus Paenalcaligenes intestinipullorum</name>
    <dbReference type="NCBI Taxonomy" id="2838718"/>
    <lineage>
        <taxon>Bacteria</taxon>
        <taxon>Pseudomonadati</taxon>
        <taxon>Pseudomonadota</taxon>
        <taxon>Betaproteobacteria</taxon>
        <taxon>Burkholderiales</taxon>
        <taxon>Alcaligenaceae</taxon>
        <taxon>Paenalcaligenes</taxon>
    </lineage>
</organism>
<comment type="catalytic activity">
    <reaction evidence="5">
        <text>uridine(32) in tRNA + S-adenosyl-L-methionine = 2'-O-methyluridine(32) in tRNA + S-adenosyl-L-homocysteine + H(+)</text>
        <dbReference type="Rhea" id="RHEA:42936"/>
        <dbReference type="Rhea" id="RHEA-COMP:10107"/>
        <dbReference type="Rhea" id="RHEA-COMP:10290"/>
        <dbReference type="ChEBI" id="CHEBI:15378"/>
        <dbReference type="ChEBI" id="CHEBI:57856"/>
        <dbReference type="ChEBI" id="CHEBI:59789"/>
        <dbReference type="ChEBI" id="CHEBI:65315"/>
        <dbReference type="ChEBI" id="CHEBI:74478"/>
        <dbReference type="EC" id="2.1.1.200"/>
    </reaction>
</comment>
<dbReference type="GO" id="GO:0160206">
    <property type="term" value="F:tRNA (cytidine(32)/uridine(32)-2'-O)-methyltransferase activity"/>
    <property type="evidence" value="ECO:0007669"/>
    <property type="project" value="UniProtKB-EC"/>
</dbReference>
<evidence type="ECO:0000256" key="4">
    <source>
        <dbReference type="ARBA" id="ARBA00022691"/>
    </source>
</evidence>
<dbReference type="GO" id="GO:0002128">
    <property type="term" value="P:tRNA nucleoside ribose methylation"/>
    <property type="evidence" value="ECO:0007669"/>
    <property type="project" value="TreeGrafter"/>
</dbReference>
<keyword evidence="3" id="KW-0808">Transferase</keyword>
<reference evidence="7" key="2">
    <citation type="submission" date="2021-04" db="EMBL/GenBank/DDBJ databases">
        <authorList>
            <person name="Gilroy R."/>
        </authorList>
    </citation>
    <scope>NUCLEOTIDE SEQUENCE</scope>
    <source>
        <strain evidence="7">9264</strain>
    </source>
</reference>
<proteinExistence type="inferred from homology"/>
<evidence type="ECO:0000259" key="6">
    <source>
        <dbReference type="Pfam" id="PF00588"/>
    </source>
</evidence>
<comment type="caution">
    <text evidence="7">The sequence shown here is derived from an EMBL/GenBank/DDBJ whole genome shotgun (WGS) entry which is preliminary data.</text>
</comment>
<keyword evidence="2 5" id="KW-0489">Methyltransferase</keyword>
<protein>
    <recommendedName>
        <fullName evidence="5">tRNA (cytidine/uridine-2'-O-)-methyltransferase TrmJ</fullName>
        <ecNumber evidence="5">2.1.1.200</ecNumber>
    </recommendedName>
    <alternativeName>
        <fullName evidence="5">tRNA (cytidine(32)/uridine(32)-2'-O)-methyltransferase</fullName>
    </alternativeName>
    <alternativeName>
        <fullName evidence="5">tRNA Cm32/Um32 methyltransferase</fullName>
    </alternativeName>
</protein>
<comment type="subunit">
    <text evidence="5">Homodimer.</text>
</comment>
<evidence type="ECO:0000256" key="3">
    <source>
        <dbReference type="ARBA" id="ARBA00022679"/>
    </source>
</evidence>
<evidence type="ECO:0000313" key="7">
    <source>
        <dbReference type="EMBL" id="HJD43455.1"/>
    </source>
</evidence>